<gene>
    <name evidence="1" type="ORF">EVAR_75165_1</name>
</gene>
<evidence type="ECO:0000313" key="1">
    <source>
        <dbReference type="EMBL" id="GBP19872.1"/>
    </source>
</evidence>
<dbReference type="EMBL" id="BGZK01000112">
    <property type="protein sequence ID" value="GBP19872.1"/>
    <property type="molecule type" value="Genomic_DNA"/>
</dbReference>
<accession>A0A4C1U0L6</accession>
<name>A0A4C1U0L6_EUMVA</name>
<keyword evidence="2" id="KW-1185">Reference proteome</keyword>
<dbReference type="Proteomes" id="UP000299102">
    <property type="component" value="Unassembled WGS sequence"/>
</dbReference>
<reference evidence="1 2" key="1">
    <citation type="journal article" date="2019" name="Commun. Biol.">
        <title>The bagworm genome reveals a unique fibroin gene that provides high tensile strength.</title>
        <authorList>
            <person name="Kono N."/>
            <person name="Nakamura H."/>
            <person name="Ohtoshi R."/>
            <person name="Tomita M."/>
            <person name="Numata K."/>
            <person name="Arakawa K."/>
        </authorList>
    </citation>
    <scope>NUCLEOTIDE SEQUENCE [LARGE SCALE GENOMIC DNA]</scope>
</reference>
<comment type="caution">
    <text evidence="1">The sequence shown here is derived from an EMBL/GenBank/DDBJ whole genome shotgun (WGS) entry which is preliminary data.</text>
</comment>
<proteinExistence type="predicted"/>
<organism evidence="1 2">
    <name type="scientific">Eumeta variegata</name>
    <name type="common">Bagworm moth</name>
    <name type="synonym">Eumeta japonica</name>
    <dbReference type="NCBI Taxonomy" id="151549"/>
    <lineage>
        <taxon>Eukaryota</taxon>
        <taxon>Metazoa</taxon>
        <taxon>Ecdysozoa</taxon>
        <taxon>Arthropoda</taxon>
        <taxon>Hexapoda</taxon>
        <taxon>Insecta</taxon>
        <taxon>Pterygota</taxon>
        <taxon>Neoptera</taxon>
        <taxon>Endopterygota</taxon>
        <taxon>Lepidoptera</taxon>
        <taxon>Glossata</taxon>
        <taxon>Ditrysia</taxon>
        <taxon>Tineoidea</taxon>
        <taxon>Psychidae</taxon>
        <taxon>Oiketicinae</taxon>
        <taxon>Eumeta</taxon>
    </lineage>
</organism>
<protein>
    <submittedName>
        <fullName evidence="1">Uncharacterized protein</fullName>
    </submittedName>
</protein>
<dbReference type="AlphaFoldDB" id="A0A4C1U0L6"/>
<sequence>MERVMLAVSLEYKIRNEVICRRTRVTDISQRISKLKQQREDRIARRTLNHWVTNVLEVRWTNVGPAPAKLKDDMAKVASQSWLWVTESRTSWKSRKNDTSPGIAIKFYARDTVPSAARRVTSSTAPGRRSVYAALKGSAGAWRARACRGRNAPHVDRFIQRRGSRWIRPAVRSRGSVRESDSLEGSRRNFLFNTEAMLGFLKYLRIPTSRGIPDANRCFWRNEIRPLSAESRRVRFRRRAPERQAFRRREGRRRGRPCISP</sequence>
<evidence type="ECO:0000313" key="2">
    <source>
        <dbReference type="Proteomes" id="UP000299102"/>
    </source>
</evidence>